<comment type="catalytic activity">
    <reaction evidence="15 16">
        <text>[GlcNAc-(1-&gt;4)-Mur2Ac(oyl-L-Ala-gamma-D-Glu-L-Lys-D-Ala-D-Ala)](n)-di-trans,octa-cis-undecaprenyl diphosphate + beta-D-GlcNAc-(1-&gt;4)-Mur2Ac(oyl-L-Ala-gamma-D-Glu-L-Lys-D-Ala-D-Ala)-di-trans,octa-cis-undecaprenyl diphosphate = [GlcNAc-(1-&gt;4)-Mur2Ac(oyl-L-Ala-gamma-D-Glu-L-Lys-D-Ala-D-Ala)](n+1)-di-trans,octa-cis-undecaprenyl diphosphate + di-trans,octa-cis-undecaprenyl diphosphate + H(+)</text>
        <dbReference type="Rhea" id="RHEA:23708"/>
        <dbReference type="Rhea" id="RHEA-COMP:9602"/>
        <dbReference type="Rhea" id="RHEA-COMP:9603"/>
        <dbReference type="ChEBI" id="CHEBI:15378"/>
        <dbReference type="ChEBI" id="CHEBI:58405"/>
        <dbReference type="ChEBI" id="CHEBI:60033"/>
        <dbReference type="ChEBI" id="CHEBI:78435"/>
        <dbReference type="EC" id="2.4.99.28"/>
    </reaction>
</comment>
<dbReference type="RefSeq" id="WP_007016759.1">
    <property type="nucleotide sequence ID" value="NZ_AAQH01000027.1"/>
</dbReference>
<dbReference type="HOGENOM" id="CLU_029243_1_1_6"/>
<keyword evidence="8 16" id="KW-0133">Cell shape</keyword>
<dbReference type="InterPro" id="IPR001182">
    <property type="entry name" value="FtsW/RodA"/>
</dbReference>
<dbReference type="EMBL" id="AAQH01000027">
    <property type="protein sequence ID" value="EAT10948.1"/>
    <property type="molecule type" value="Genomic_DNA"/>
</dbReference>
<evidence type="ECO:0000256" key="5">
    <source>
        <dbReference type="ARBA" id="ARBA00022676"/>
    </source>
</evidence>
<evidence type="ECO:0000313" key="18">
    <source>
        <dbReference type="Proteomes" id="UP000004263"/>
    </source>
</evidence>
<keyword evidence="11 16" id="KW-0472">Membrane</keyword>
<gene>
    <name evidence="16" type="primary">ftsW</name>
    <name evidence="17" type="ORF">RED65_02995</name>
</gene>
<feature type="transmembrane region" description="Helical" evidence="16">
    <location>
        <begin position="158"/>
        <end position="175"/>
    </location>
</feature>
<dbReference type="UniPathway" id="UPA00219"/>
<evidence type="ECO:0000256" key="6">
    <source>
        <dbReference type="ARBA" id="ARBA00022679"/>
    </source>
</evidence>
<comment type="caution">
    <text evidence="17">The sequence shown here is derived from an EMBL/GenBank/DDBJ whole genome shotgun (WGS) entry which is preliminary data.</text>
</comment>
<feature type="transmembrane region" description="Helical" evidence="16">
    <location>
        <begin position="324"/>
        <end position="347"/>
    </location>
</feature>
<evidence type="ECO:0000256" key="10">
    <source>
        <dbReference type="ARBA" id="ARBA00022989"/>
    </source>
</evidence>
<keyword evidence="5 16" id="KW-0328">Glycosyltransferase</keyword>
<evidence type="ECO:0000256" key="4">
    <source>
        <dbReference type="ARBA" id="ARBA00022618"/>
    </source>
</evidence>
<comment type="similarity">
    <text evidence="14 16">Belongs to the SEDS family. FtsW subfamily.</text>
</comment>
<dbReference type="GO" id="GO:0009252">
    <property type="term" value="P:peptidoglycan biosynthetic process"/>
    <property type="evidence" value="ECO:0007669"/>
    <property type="project" value="UniProtKB-UniRule"/>
</dbReference>
<evidence type="ECO:0000313" key="17">
    <source>
        <dbReference type="EMBL" id="EAT10948.1"/>
    </source>
</evidence>
<dbReference type="GO" id="GO:0043093">
    <property type="term" value="P:FtsZ-dependent cytokinesis"/>
    <property type="evidence" value="ECO:0007669"/>
    <property type="project" value="UniProtKB-UniRule"/>
</dbReference>
<dbReference type="Proteomes" id="UP000004263">
    <property type="component" value="Unassembled WGS sequence"/>
</dbReference>
<feature type="transmembrane region" description="Helical" evidence="16">
    <location>
        <begin position="205"/>
        <end position="225"/>
    </location>
</feature>
<evidence type="ECO:0000256" key="3">
    <source>
        <dbReference type="ARBA" id="ARBA00022475"/>
    </source>
</evidence>
<feature type="transmembrane region" description="Helical" evidence="16">
    <location>
        <begin position="181"/>
        <end position="198"/>
    </location>
</feature>
<dbReference type="Pfam" id="PF01098">
    <property type="entry name" value="FTSW_RODA_SPOVE"/>
    <property type="match status" value="1"/>
</dbReference>
<dbReference type="GO" id="GO:0008360">
    <property type="term" value="P:regulation of cell shape"/>
    <property type="evidence" value="ECO:0007669"/>
    <property type="project" value="UniProtKB-KW"/>
</dbReference>
<keyword evidence="7 16" id="KW-0812">Transmembrane</keyword>
<dbReference type="GO" id="GO:0005886">
    <property type="term" value="C:plasma membrane"/>
    <property type="evidence" value="ECO:0007669"/>
    <property type="project" value="UniProtKB-SubCell"/>
</dbReference>
<reference evidence="17 18" key="1">
    <citation type="submission" date="2006-03" db="EMBL/GenBank/DDBJ databases">
        <authorList>
            <person name="Pinhassi J."/>
            <person name="Pedros-Alio C."/>
            <person name="Ferriera S."/>
            <person name="Johnson J."/>
            <person name="Kravitz S."/>
            <person name="Halpern A."/>
            <person name="Remington K."/>
            <person name="Beeson K."/>
            <person name="Tran B."/>
            <person name="Rogers Y.-H."/>
            <person name="Friedman R."/>
            <person name="Venter J.C."/>
        </authorList>
    </citation>
    <scope>NUCLEOTIDE SEQUENCE [LARGE SCALE GENOMIC DNA]</scope>
    <source>
        <strain evidence="17 18">RED65</strain>
    </source>
</reference>
<evidence type="ECO:0000256" key="8">
    <source>
        <dbReference type="ARBA" id="ARBA00022960"/>
    </source>
</evidence>
<dbReference type="HAMAP" id="MF_00913">
    <property type="entry name" value="PGT_FtsW_proteobact"/>
    <property type="match status" value="1"/>
</dbReference>
<keyword evidence="16" id="KW-0997">Cell inner membrane</keyword>
<accession>Q1MYB9</accession>
<keyword evidence="3 16" id="KW-1003">Cell membrane</keyword>
<evidence type="ECO:0000256" key="12">
    <source>
        <dbReference type="ARBA" id="ARBA00023306"/>
    </source>
</evidence>
<evidence type="ECO:0000256" key="9">
    <source>
        <dbReference type="ARBA" id="ARBA00022984"/>
    </source>
</evidence>
<keyword evidence="4 16" id="KW-0132">Cell division</keyword>
<evidence type="ECO:0000256" key="11">
    <source>
        <dbReference type="ARBA" id="ARBA00023136"/>
    </source>
</evidence>
<feature type="transmembrane region" description="Helical" evidence="16">
    <location>
        <begin position="359"/>
        <end position="380"/>
    </location>
</feature>
<comment type="pathway">
    <text evidence="2 16">Cell wall biogenesis; peptidoglycan biosynthesis.</text>
</comment>
<evidence type="ECO:0000256" key="15">
    <source>
        <dbReference type="ARBA" id="ARBA00049902"/>
    </source>
</evidence>
<evidence type="ECO:0000256" key="2">
    <source>
        <dbReference type="ARBA" id="ARBA00004752"/>
    </source>
</evidence>
<keyword evidence="12 16" id="KW-0131">Cell cycle</keyword>
<dbReference type="OrthoDB" id="9768187at2"/>
<evidence type="ECO:0000256" key="14">
    <source>
        <dbReference type="ARBA" id="ARBA00038053"/>
    </source>
</evidence>
<keyword evidence="6 16" id="KW-0808">Transferase</keyword>
<dbReference type="GO" id="GO:0032153">
    <property type="term" value="C:cell division site"/>
    <property type="evidence" value="ECO:0007669"/>
    <property type="project" value="UniProtKB-UniRule"/>
</dbReference>
<sequence>MSSATPLRTSTPIWQELELSKPARLHHSLIWAVLILSALGWLMVTSASMDWAQKNFDNRFHISIRHFIYLSVSIAVAWFVMRTPLSVFRRLSGIAIILAVVSLILVLIPGVGREINGSTRWLSLGIMNVQPSEFAKLATVLYMASFLERRRDEVQSKWSGFIKPLFILSLLAMLLLLEPDFGAVVVLMLSALALLFLGGVKAGQFFLTAIIAVSASVFILAGQTYRLKRLTGFWEPWTPENVYGSGYQLTQSLIAFGRGEYTGVGLGDSIQKLFYLPEAHTDFVFAIWAEETGLVGALLIISIFAYLFYLGIKIARTAYQKEFYFAAFIAYGITLLIGFQAFINLGVNMGLLPTKGLTLPFVSFGGSSLLASFIGIGLLLRVHHETGDHHEQR</sequence>
<evidence type="ECO:0000256" key="7">
    <source>
        <dbReference type="ARBA" id="ARBA00022692"/>
    </source>
</evidence>
<dbReference type="NCBIfam" id="TIGR02614">
    <property type="entry name" value="ftsW"/>
    <property type="match status" value="1"/>
</dbReference>
<feature type="transmembrane region" description="Helical" evidence="16">
    <location>
        <begin position="64"/>
        <end position="81"/>
    </location>
</feature>
<dbReference type="EC" id="2.4.99.28" evidence="16"/>
<keyword evidence="9 16" id="KW-0573">Peptidoglycan synthesis</keyword>
<keyword evidence="13 16" id="KW-0961">Cell wall biogenesis/degradation</keyword>
<organism evidence="17 18">
    <name type="scientific">Bermanella marisrubri</name>
    <dbReference type="NCBI Taxonomy" id="207949"/>
    <lineage>
        <taxon>Bacteria</taxon>
        <taxon>Pseudomonadati</taxon>
        <taxon>Pseudomonadota</taxon>
        <taxon>Gammaproteobacteria</taxon>
        <taxon>Oceanospirillales</taxon>
        <taxon>Oceanospirillaceae</taxon>
        <taxon>Bermanella</taxon>
    </lineage>
</organism>
<comment type="subcellular location">
    <subcellularLocation>
        <location evidence="16">Cell inner membrane</location>
        <topology evidence="16">Multi-pass membrane protein</topology>
    </subcellularLocation>
    <subcellularLocation>
        <location evidence="1">Cell membrane</location>
        <topology evidence="1">Multi-pass membrane protein</topology>
    </subcellularLocation>
    <text evidence="16">Localizes to the division septum.</text>
</comment>
<dbReference type="STRING" id="207949.RED65_02995"/>
<dbReference type="PANTHER" id="PTHR30474:SF2">
    <property type="entry name" value="PEPTIDOGLYCAN GLYCOSYLTRANSFERASE FTSW-RELATED"/>
    <property type="match status" value="1"/>
</dbReference>
<comment type="function">
    <text evidence="16">Peptidoglycan polymerase that is essential for cell division.</text>
</comment>
<evidence type="ECO:0000256" key="16">
    <source>
        <dbReference type="HAMAP-Rule" id="MF_00913"/>
    </source>
</evidence>
<keyword evidence="18" id="KW-1185">Reference proteome</keyword>
<feature type="transmembrane region" description="Helical" evidence="16">
    <location>
        <begin position="93"/>
        <end position="112"/>
    </location>
</feature>
<dbReference type="AlphaFoldDB" id="Q1MYB9"/>
<dbReference type="GO" id="GO:0008955">
    <property type="term" value="F:peptidoglycan glycosyltransferase activity"/>
    <property type="evidence" value="ECO:0007669"/>
    <property type="project" value="UniProtKB-UniRule"/>
</dbReference>
<dbReference type="GO" id="GO:0015648">
    <property type="term" value="F:lipid-linked peptidoglycan transporter activity"/>
    <property type="evidence" value="ECO:0007669"/>
    <property type="project" value="TreeGrafter"/>
</dbReference>
<feature type="transmembrane region" description="Helical" evidence="16">
    <location>
        <begin position="293"/>
        <end position="312"/>
    </location>
</feature>
<evidence type="ECO:0000256" key="1">
    <source>
        <dbReference type="ARBA" id="ARBA00004651"/>
    </source>
</evidence>
<dbReference type="GO" id="GO:0071555">
    <property type="term" value="P:cell wall organization"/>
    <property type="evidence" value="ECO:0007669"/>
    <property type="project" value="UniProtKB-KW"/>
</dbReference>
<feature type="transmembrane region" description="Helical" evidence="16">
    <location>
        <begin position="29"/>
        <end position="52"/>
    </location>
</feature>
<evidence type="ECO:0000256" key="13">
    <source>
        <dbReference type="ARBA" id="ARBA00023316"/>
    </source>
</evidence>
<keyword evidence="10 16" id="KW-1133">Transmembrane helix</keyword>
<dbReference type="InterPro" id="IPR013437">
    <property type="entry name" value="FtsW"/>
</dbReference>
<protein>
    <recommendedName>
        <fullName evidence="16">Probable peptidoglycan glycosyltransferase FtsW</fullName>
        <shortName evidence="16">PGT</shortName>
        <ecNumber evidence="16">2.4.99.28</ecNumber>
    </recommendedName>
    <alternativeName>
        <fullName evidence="16">Cell division protein FtsW</fullName>
    </alternativeName>
    <alternativeName>
        <fullName evidence="16">Cell wall polymerase</fullName>
    </alternativeName>
    <alternativeName>
        <fullName evidence="16">Peptidoglycan polymerase</fullName>
        <shortName evidence="16">PG polymerase</shortName>
    </alternativeName>
</protein>
<dbReference type="PANTHER" id="PTHR30474">
    <property type="entry name" value="CELL CYCLE PROTEIN"/>
    <property type="match status" value="1"/>
</dbReference>
<name>Q1MYB9_9GAMM</name>
<proteinExistence type="inferred from homology"/>